<keyword evidence="3" id="KW-1185">Reference proteome</keyword>
<dbReference type="Proteomes" id="UP000194127">
    <property type="component" value="Unassembled WGS sequence"/>
</dbReference>
<evidence type="ECO:0000313" key="3">
    <source>
        <dbReference type="Proteomes" id="UP000194127"/>
    </source>
</evidence>
<reference evidence="2 3" key="1">
    <citation type="submission" date="2017-04" db="EMBL/GenBank/DDBJ databases">
        <title>Genome Sequence of the Model Brown-Rot Fungus Postia placenta SB12.</title>
        <authorList>
            <consortium name="DOE Joint Genome Institute"/>
            <person name="Gaskell J."/>
            <person name="Kersten P."/>
            <person name="Larrondo L.F."/>
            <person name="Canessa P."/>
            <person name="Martinez D."/>
            <person name="Hibbett D."/>
            <person name="Schmoll M."/>
            <person name="Kubicek C.P."/>
            <person name="Martinez A.T."/>
            <person name="Yadav J."/>
            <person name="Master E."/>
            <person name="Magnuson J.K."/>
            <person name="James T."/>
            <person name="Yaver D."/>
            <person name="Berka R."/>
            <person name="Labutti K."/>
            <person name="Lipzen A."/>
            <person name="Aerts A."/>
            <person name="Barry K."/>
            <person name="Henrissat B."/>
            <person name="Blanchette R."/>
            <person name="Grigoriev I."/>
            <person name="Cullen D."/>
        </authorList>
    </citation>
    <scope>NUCLEOTIDE SEQUENCE [LARGE SCALE GENOMIC DNA]</scope>
    <source>
        <strain evidence="2 3">MAD-698-R-SB12</strain>
    </source>
</reference>
<sequence>MLSSPTLSLRPLWSMRGSARHGRHHCPPHSPHSHRQPSRTTQKPRHVNTSSIAPARPPRSCGQRLSHSHKPGRHRWLYSHTPASQTGTRPLPSAQLSDLPPTTVSLRVYRASRVSAPSNPVPPRPILLTAAASPLNSPRSSPLNAHSPWVTPHGPCAAPHLLSGSLAITEGRPRAESISLHKLSAAPLPRRAGQSHVSRRGLLPRAPQCNKLSTIRTTYAFSIDHKAQGSSRPQSVRMYAPQVSPDCAAPRWARRCPAFYAQAQSPRASCASASVFWPFGTLHACGINE</sequence>
<dbReference type="EMBL" id="KZ110596">
    <property type="protein sequence ID" value="OSX62897.1"/>
    <property type="molecule type" value="Genomic_DNA"/>
</dbReference>
<accession>A0A1X6N2P2</accession>
<protein>
    <submittedName>
        <fullName evidence="2">Uncharacterized protein</fullName>
    </submittedName>
</protein>
<feature type="compositionally biased region" description="Basic residues" evidence="1">
    <location>
        <begin position="66"/>
        <end position="77"/>
    </location>
</feature>
<feature type="non-terminal residue" evidence="2">
    <location>
        <position position="289"/>
    </location>
</feature>
<evidence type="ECO:0000313" key="2">
    <source>
        <dbReference type="EMBL" id="OSX62897.1"/>
    </source>
</evidence>
<evidence type="ECO:0000256" key="1">
    <source>
        <dbReference type="SAM" id="MobiDB-lite"/>
    </source>
</evidence>
<name>A0A1X6N2P2_9APHY</name>
<feature type="compositionally biased region" description="Basic residues" evidence="1">
    <location>
        <begin position="18"/>
        <end position="46"/>
    </location>
</feature>
<dbReference type="AlphaFoldDB" id="A0A1X6N2P2"/>
<proteinExistence type="predicted"/>
<feature type="compositionally biased region" description="Polar residues" evidence="1">
    <location>
        <begin position="81"/>
        <end position="99"/>
    </location>
</feature>
<organism evidence="2 3">
    <name type="scientific">Postia placenta MAD-698-R-SB12</name>
    <dbReference type="NCBI Taxonomy" id="670580"/>
    <lineage>
        <taxon>Eukaryota</taxon>
        <taxon>Fungi</taxon>
        <taxon>Dikarya</taxon>
        <taxon>Basidiomycota</taxon>
        <taxon>Agaricomycotina</taxon>
        <taxon>Agaricomycetes</taxon>
        <taxon>Polyporales</taxon>
        <taxon>Adustoporiaceae</taxon>
        <taxon>Rhodonia</taxon>
    </lineage>
</organism>
<dbReference type="GeneID" id="36327634"/>
<gene>
    <name evidence="2" type="ORF">POSPLADRAFT_1074277</name>
</gene>
<dbReference type="RefSeq" id="XP_024339691.1">
    <property type="nucleotide sequence ID" value="XM_024482685.1"/>
</dbReference>
<feature type="region of interest" description="Disordered" evidence="1">
    <location>
        <begin position="18"/>
        <end position="99"/>
    </location>
</feature>